<accession>A0A814MFT1</accession>
<dbReference type="Gene3D" id="2.30.30.390">
    <property type="entry name" value="Hemimethylated DNA-binding domain"/>
    <property type="match status" value="1"/>
</dbReference>
<evidence type="ECO:0000313" key="4">
    <source>
        <dbReference type="Proteomes" id="UP000663829"/>
    </source>
</evidence>
<dbReference type="PANTHER" id="PTHR48439">
    <property type="entry name" value="HEMIMETHYLATED DNA-BINDING DOMAIN-CONTAINING PROTEIN"/>
    <property type="match status" value="1"/>
</dbReference>
<protein>
    <recommendedName>
        <fullName evidence="1">Hemimethylated DNA-binding domain-containing protein</fullName>
    </recommendedName>
</protein>
<dbReference type="InterPro" id="IPR036623">
    <property type="entry name" value="Hemimethylated_DNA-bd_sf"/>
</dbReference>
<keyword evidence="4" id="KW-1185">Reference proteome</keyword>
<dbReference type="OrthoDB" id="28868at2759"/>
<organism evidence="2 4">
    <name type="scientific">Didymodactylos carnosus</name>
    <dbReference type="NCBI Taxonomy" id="1234261"/>
    <lineage>
        <taxon>Eukaryota</taxon>
        <taxon>Metazoa</taxon>
        <taxon>Spiralia</taxon>
        <taxon>Gnathifera</taxon>
        <taxon>Rotifera</taxon>
        <taxon>Eurotatoria</taxon>
        <taxon>Bdelloidea</taxon>
        <taxon>Philodinida</taxon>
        <taxon>Philodinidae</taxon>
        <taxon>Didymodactylos</taxon>
    </lineage>
</organism>
<dbReference type="SUPFAM" id="SSF141255">
    <property type="entry name" value="YccV-like"/>
    <property type="match status" value="1"/>
</dbReference>
<dbReference type="AlphaFoldDB" id="A0A814MFT1"/>
<dbReference type="Pfam" id="PF08755">
    <property type="entry name" value="YccV-like"/>
    <property type="match status" value="1"/>
</dbReference>
<comment type="caution">
    <text evidence="2">The sequence shown here is derived from an EMBL/GenBank/DDBJ whole genome shotgun (WGS) entry which is preliminary data.</text>
</comment>
<dbReference type="InterPro" id="IPR053189">
    <property type="entry name" value="Clp_protease_adapter_ClpF"/>
</dbReference>
<evidence type="ECO:0000313" key="3">
    <source>
        <dbReference type="EMBL" id="CAF3844176.1"/>
    </source>
</evidence>
<evidence type="ECO:0000259" key="1">
    <source>
        <dbReference type="SMART" id="SM00992"/>
    </source>
</evidence>
<dbReference type="Proteomes" id="UP000663829">
    <property type="component" value="Unassembled WGS sequence"/>
</dbReference>
<dbReference type="PANTHER" id="PTHR48439:SF1">
    <property type="entry name" value="HEMIMETHYLATED DNA-BINDING DOMAIN-CONTAINING PROTEIN"/>
    <property type="match status" value="1"/>
</dbReference>
<evidence type="ECO:0000313" key="2">
    <source>
        <dbReference type="EMBL" id="CAF1077877.1"/>
    </source>
</evidence>
<feature type="domain" description="Hemimethylated DNA-binding" evidence="1">
    <location>
        <begin position="43"/>
        <end position="155"/>
    </location>
</feature>
<dbReference type="EMBL" id="CAJNOQ010004886">
    <property type="protein sequence ID" value="CAF1077877.1"/>
    <property type="molecule type" value="Genomic_DNA"/>
</dbReference>
<dbReference type="SMART" id="SM00992">
    <property type="entry name" value="YccV-like"/>
    <property type="match status" value="1"/>
</dbReference>
<reference evidence="2" key="1">
    <citation type="submission" date="2021-02" db="EMBL/GenBank/DDBJ databases">
        <authorList>
            <person name="Nowell W R."/>
        </authorList>
    </citation>
    <scope>NUCLEOTIDE SEQUENCE</scope>
</reference>
<dbReference type="GO" id="GO:0003677">
    <property type="term" value="F:DNA binding"/>
    <property type="evidence" value="ECO:0007669"/>
    <property type="project" value="InterPro"/>
</dbReference>
<dbReference type="EMBL" id="CAJOBC010004887">
    <property type="protein sequence ID" value="CAF3844176.1"/>
    <property type="molecule type" value="Genomic_DNA"/>
</dbReference>
<proteinExistence type="predicted"/>
<gene>
    <name evidence="2" type="ORF">GPM918_LOCUS17617</name>
    <name evidence="3" type="ORF">SRO942_LOCUS17616</name>
</gene>
<dbReference type="Proteomes" id="UP000681722">
    <property type="component" value="Unassembled WGS sequence"/>
</dbReference>
<dbReference type="NCBIfam" id="TIGR02097">
    <property type="entry name" value="yccV"/>
    <property type="match status" value="1"/>
</dbReference>
<name>A0A814MFT1_9BILA</name>
<sequence>MDIHFLETLSSVTTETSDDLRRIRNEDSNPPMIEPKRRLPDSSITFRTGQIFQHRRYNYWAVICGWDPTCLAPPAWQLHMEISNLPRGPSQPFYHVLVSDSSRRYVAEENINTVALTSMEDEEEKRAIIGILCAVSDIGKQFKRVEIANARFVPTSELRHEYPDDFA</sequence>
<dbReference type="InterPro" id="IPR011722">
    <property type="entry name" value="Hemimethylated_DNA-bd_dom"/>
</dbReference>